<organism evidence="4 5">
    <name type="scientific">Sparassis crispa</name>
    <dbReference type="NCBI Taxonomy" id="139825"/>
    <lineage>
        <taxon>Eukaryota</taxon>
        <taxon>Fungi</taxon>
        <taxon>Dikarya</taxon>
        <taxon>Basidiomycota</taxon>
        <taxon>Agaricomycotina</taxon>
        <taxon>Agaricomycetes</taxon>
        <taxon>Polyporales</taxon>
        <taxon>Sparassidaceae</taxon>
        <taxon>Sparassis</taxon>
    </lineage>
</organism>
<dbReference type="PROSITE" id="PS01031">
    <property type="entry name" value="SHSP"/>
    <property type="match status" value="1"/>
</dbReference>
<feature type="compositionally biased region" description="Polar residues" evidence="2">
    <location>
        <begin position="97"/>
        <end position="113"/>
    </location>
</feature>
<dbReference type="OrthoDB" id="1431247at2759"/>
<feature type="compositionally biased region" description="Polar residues" evidence="2">
    <location>
        <begin position="11"/>
        <end position="25"/>
    </location>
</feature>
<dbReference type="AlphaFoldDB" id="A0A401GEM7"/>
<feature type="compositionally biased region" description="Pro residues" evidence="2">
    <location>
        <begin position="259"/>
        <end position="273"/>
    </location>
</feature>
<evidence type="ECO:0000259" key="3">
    <source>
        <dbReference type="PROSITE" id="PS01031"/>
    </source>
</evidence>
<evidence type="ECO:0000256" key="2">
    <source>
        <dbReference type="SAM" id="MobiDB-lite"/>
    </source>
</evidence>
<evidence type="ECO:0000313" key="4">
    <source>
        <dbReference type="EMBL" id="GBE80626.1"/>
    </source>
</evidence>
<feature type="region of interest" description="Disordered" evidence="2">
    <location>
        <begin position="1"/>
        <end position="170"/>
    </location>
</feature>
<feature type="domain" description="SHSP" evidence="3">
    <location>
        <begin position="285"/>
        <end position="387"/>
    </location>
</feature>
<reference evidence="4 5" key="1">
    <citation type="journal article" date="2018" name="Sci. Rep.">
        <title>Genome sequence of the cauliflower mushroom Sparassis crispa (Hanabiratake) and its association with beneficial usage.</title>
        <authorList>
            <person name="Kiyama R."/>
            <person name="Furutani Y."/>
            <person name="Kawaguchi K."/>
            <person name="Nakanishi T."/>
        </authorList>
    </citation>
    <scope>NUCLEOTIDE SEQUENCE [LARGE SCALE GENOMIC DNA]</scope>
</reference>
<evidence type="ECO:0000313" key="5">
    <source>
        <dbReference type="Proteomes" id="UP000287166"/>
    </source>
</evidence>
<feature type="region of interest" description="Disordered" evidence="2">
    <location>
        <begin position="255"/>
        <end position="291"/>
    </location>
</feature>
<dbReference type="GeneID" id="38777543"/>
<sequence>MPSPPHHTPYAGSSTPSHSRTNSADQDTEALSCMSSRAAEKRIDTAYSGYDCPSSDESRTSSDSLPSVLTSSSGSSMQRTDTPMDVGPGSYYVEMSEASTSQYASTSSLQQYPRSAGKAISSPVQLFSRPSSSPDASAPALSRIHSPTPVRPSVPDRGSTASLPLPMHTPFHTLPPSSEHVTQEDRAVGTSPQAGLSRMSISPYRHPSSGPSLSAMFPLGDLAWMYDRNASPPLASPINSDSHFSVSTPSAAVVTERSMPPPAPPTVLTPPPSNEERCPRAPHDSFLAHSPPPTDSYIAVETNPHEYKLLVRLPGFRRDAITLSTRKRRILHVVADSWEPGGGHFERRISFGYDADLAQVRAEFDGEFLRVIVPRRALPAAYWNPRV</sequence>
<protein>
    <recommendedName>
        <fullName evidence="3">SHSP domain-containing protein</fullName>
    </recommendedName>
</protein>
<dbReference type="InterPro" id="IPR002068">
    <property type="entry name" value="A-crystallin/Hsp20_dom"/>
</dbReference>
<dbReference type="SUPFAM" id="SSF49764">
    <property type="entry name" value="HSP20-like chaperones"/>
    <property type="match status" value="1"/>
</dbReference>
<dbReference type="EMBL" id="BFAD01000003">
    <property type="protein sequence ID" value="GBE80626.1"/>
    <property type="molecule type" value="Genomic_DNA"/>
</dbReference>
<comment type="similarity">
    <text evidence="1">Belongs to the small heat shock protein (HSP20) family.</text>
</comment>
<dbReference type="CDD" id="cd06464">
    <property type="entry name" value="ACD_sHsps-like"/>
    <property type="match status" value="1"/>
</dbReference>
<feature type="compositionally biased region" description="Low complexity" evidence="2">
    <location>
        <begin position="61"/>
        <end position="76"/>
    </location>
</feature>
<comment type="caution">
    <text evidence="4">The sequence shown here is derived from an EMBL/GenBank/DDBJ whole genome shotgun (WGS) entry which is preliminary data.</text>
</comment>
<gene>
    <name evidence="4" type="ORF">SCP_0303420</name>
</gene>
<keyword evidence="5" id="KW-1185">Reference proteome</keyword>
<evidence type="ECO:0000256" key="1">
    <source>
        <dbReference type="PROSITE-ProRule" id="PRU00285"/>
    </source>
</evidence>
<feature type="compositionally biased region" description="Basic and acidic residues" evidence="2">
    <location>
        <begin position="274"/>
        <end position="283"/>
    </location>
</feature>
<dbReference type="RefSeq" id="XP_027611539.1">
    <property type="nucleotide sequence ID" value="XM_027755738.1"/>
</dbReference>
<proteinExistence type="inferred from homology"/>
<dbReference type="InterPro" id="IPR008978">
    <property type="entry name" value="HSP20-like_chaperone"/>
</dbReference>
<dbReference type="InParanoid" id="A0A401GEM7"/>
<accession>A0A401GEM7</accession>
<feature type="compositionally biased region" description="Low complexity" evidence="2">
    <location>
        <begin position="128"/>
        <end position="142"/>
    </location>
</feature>
<dbReference type="Gene3D" id="2.60.40.790">
    <property type="match status" value="1"/>
</dbReference>
<name>A0A401GEM7_9APHY</name>
<dbReference type="Proteomes" id="UP000287166">
    <property type="component" value="Unassembled WGS sequence"/>
</dbReference>